<name>B7B4Z4_9BACT</name>
<dbReference type="AlphaFoldDB" id="B7B4Z4"/>
<gene>
    <name evidence="1" type="ORF">PRABACTJOHN_00086</name>
</gene>
<evidence type="ECO:0000313" key="2">
    <source>
        <dbReference type="Proteomes" id="UP000005510"/>
    </source>
</evidence>
<dbReference type="EMBL" id="ABYH01000016">
    <property type="protein sequence ID" value="EEC98496.1"/>
    <property type="molecule type" value="Genomic_DNA"/>
</dbReference>
<dbReference type="Proteomes" id="UP000005510">
    <property type="component" value="Unassembled WGS sequence"/>
</dbReference>
<reference evidence="1 2" key="1">
    <citation type="submission" date="2008-10" db="EMBL/GenBank/DDBJ databases">
        <title>Draft genome sequence of Parabacteroides johnsonii (DSM 18315).</title>
        <authorList>
            <person name="Sudarsanam P."/>
            <person name="Ley R."/>
            <person name="Guruge J."/>
            <person name="Turnbaugh P.J."/>
            <person name="Mahowald M."/>
            <person name="Liep D."/>
            <person name="Gordon J."/>
        </authorList>
    </citation>
    <scope>NUCLEOTIDE SEQUENCE [LARGE SCALE GENOMIC DNA]</scope>
    <source>
        <strain evidence="1 2">DSM 18315</strain>
    </source>
</reference>
<comment type="caution">
    <text evidence="1">The sequence shown here is derived from an EMBL/GenBank/DDBJ whole genome shotgun (WGS) entry which is preliminary data.</text>
</comment>
<dbReference type="HOGENOM" id="CLU_2992551_0_0_10"/>
<evidence type="ECO:0000313" key="1">
    <source>
        <dbReference type="EMBL" id="EEC98496.1"/>
    </source>
</evidence>
<proteinExistence type="predicted"/>
<reference evidence="1 2" key="2">
    <citation type="submission" date="2008-10" db="EMBL/GenBank/DDBJ databases">
        <authorList>
            <person name="Fulton L."/>
            <person name="Clifton S."/>
            <person name="Fulton B."/>
            <person name="Xu J."/>
            <person name="Minx P."/>
            <person name="Pepin K.H."/>
            <person name="Johnson M."/>
            <person name="Bhonagiri V."/>
            <person name="Nash W.E."/>
            <person name="Mardis E.R."/>
            <person name="Wilson R.K."/>
        </authorList>
    </citation>
    <scope>NUCLEOTIDE SEQUENCE [LARGE SCALE GENOMIC DNA]</scope>
    <source>
        <strain evidence="1 2">DSM 18315</strain>
    </source>
</reference>
<accession>B7B4Z4</accession>
<protein>
    <submittedName>
        <fullName evidence="1">Uncharacterized protein</fullName>
    </submittedName>
</protein>
<organism evidence="1 2">
    <name type="scientific">Parabacteroides johnsonii DSM 18315</name>
    <dbReference type="NCBI Taxonomy" id="537006"/>
    <lineage>
        <taxon>Bacteria</taxon>
        <taxon>Pseudomonadati</taxon>
        <taxon>Bacteroidota</taxon>
        <taxon>Bacteroidia</taxon>
        <taxon>Bacteroidales</taxon>
        <taxon>Tannerellaceae</taxon>
        <taxon>Parabacteroides</taxon>
    </lineage>
</organism>
<sequence length="57" mass="6343">MKGLTRIDVILVFNNEKVFVKQLEKLLQARGEGDEISGCGRCETPNSRNAMFSSTNP</sequence>